<proteinExistence type="predicted"/>
<comment type="caution">
    <text evidence="6">The sequence shown here is derived from an EMBL/GenBank/DDBJ whole genome shotgun (WGS) entry which is preliminary data.</text>
</comment>
<evidence type="ECO:0000256" key="1">
    <source>
        <dbReference type="ARBA" id="ARBA00022553"/>
    </source>
</evidence>
<organism evidence="6 7">
    <name type="scientific">Chitinophaga lutea</name>
    <dbReference type="NCBI Taxonomy" id="2488634"/>
    <lineage>
        <taxon>Bacteria</taxon>
        <taxon>Pseudomonadati</taxon>
        <taxon>Bacteroidota</taxon>
        <taxon>Chitinophagia</taxon>
        <taxon>Chitinophagales</taxon>
        <taxon>Chitinophagaceae</taxon>
        <taxon>Chitinophaga</taxon>
    </lineage>
</organism>
<dbReference type="InterPro" id="IPR011006">
    <property type="entry name" value="CheY-like_superfamily"/>
</dbReference>
<dbReference type="InterPro" id="IPR016032">
    <property type="entry name" value="Sig_transdc_resp-reg_C-effctor"/>
</dbReference>
<keyword evidence="2 6" id="KW-0238">DNA-binding</keyword>
<dbReference type="InterPro" id="IPR058245">
    <property type="entry name" value="NreC/VraR/RcsB-like_REC"/>
</dbReference>
<dbReference type="AlphaFoldDB" id="A0A3N4PW98"/>
<sequence length="210" mass="23537">MKRKIILSIVDDHPVVIEGLRTLLKGEPDIHITESFFRGNDFMAYLRKHPVHIVLLDIMLPDVNGIDLCKEIKKLSPDTVVLALSNQAERSMILEILQNGASGYLLKNVSAEELRHSLNEALRGEIAFSREVKEIIARPSKNELKKVPPLTKREKQILQLIAAGKTTAVMAGELNVSPLTVDTHRRNLLQKFGVKNVAELIMAAVQQRLL</sequence>
<evidence type="ECO:0000313" key="7">
    <source>
        <dbReference type="Proteomes" id="UP000278351"/>
    </source>
</evidence>
<keyword evidence="7" id="KW-1185">Reference proteome</keyword>
<protein>
    <submittedName>
        <fullName evidence="6">DNA-binding response regulator</fullName>
    </submittedName>
</protein>
<dbReference type="PRINTS" id="PR00038">
    <property type="entry name" value="HTHLUXR"/>
</dbReference>
<dbReference type="PROSITE" id="PS50110">
    <property type="entry name" value="RESPONSE_REGULATORY"/>
    <property type="match status" value="1"/>
</dbReference>
<dbReference type="EMBL" id="RPDH01000002">
    <property type="protein sequence ID" value="RPE08010.1"/>
    <property type="molecule type" value="Genomic_DNA"/>
</dbReference>
<gene>
    <name evidence="6" type="ORF">EGT74_13125</name>
</gene>
<dbReference type="Pfam" id="PF00196">
    <property type="entry name" value="GerE"/>
    <property type="match status" value="1"/>
</dbReference>
<dbReference type="GO" id="GO:0006355">
    <property type="term" value="P:regulation of DNA-templated transcription"/>
    <property type="evidence" value="ECO:0007669"/>
    <property type="project" value="InterPro"/>
</dbReference>
<feature type="domain" description="HTH luxR-type" evidence="4">
    <location>
        <begin position="143"/>
        <end position="208"/>
    </location>
</feature>
<dbReference type="InterPro" id="IPR001789">
    <property type="entry name" value="Sig_transdc_resp-reg_receiver"/>
</dbReference>
<evidence type="ECO:0000256" key="2">
    <source>
        <dbReference type="ARBA" id="ARBA00023125"/>
    </source>
</evidence>
<dbReference type="InterPro" id="IPR000792">
    <property type="entry name" value="Tscrpt_reg_LuxR_C"/>
</dbReference>
<dbReference type="PANTHER" id="PTHR43214">
    <property type="entry name" value="TWO-COMPONENT RESPONSE REGULATOR"/>
    <property type="match status" value="1"/>
</dbReference>
<dbReference type="PROSITE" id="PS50043">
    <property type="entry name" value="HTH_LUXR_2"/>
    <property type="match status" value="1"/>
</dbReference>
<name>A0A3N4PW98_9BACT</name>
<dbReference type="InterPro" id="IPR039420">
    <property type="entry name" value="WalR-like"/>
</dbReference>
<dbReference type="Pfam" id="PF00072">
    <property type="entry name" value="Response_reg"/>
    <property type="match status" value="1"/>
</dbReference>
<feature type="modified residue" description="4-aspartylphosphate" evidence="3">
    <location>
        <position position="57"/>
    </location>
</feature>
<dbReference type="CDD" id="cd06170">
    <property type="entry name" value="LuxR_C_like"/>
    <property type="match status" value="1"/>
</dbReference>
<dbReference type="SUPFAM" id="SSF52172">
    <property type="entry name" value="CheY-like"/>
    <property type="match status" value="1"/>
</dbReference>
<feature type="domain" description="Response regulatory" evidence="5">
    <location>
        <begin position="6"/>
        <end position="122"/>
    </location>
</feature>
<evidence type="ECO:0000256" key="3">
    <source>
        <dbReference type="PROSITE-ProRule" id="PRU00169"/>
    </source>
</evidence>
<dbReference type="CDD" id="cd17535">
    <property type="entry name" value="REC_NarL-like"/>
    <property type="match status" value="1"/>
</dbReference>
<dbReference type="PANTHER" id="PTHR43214:SF43">
    <property type="entry name" value="TWO-COMPONENT RESPONSE REGULATOR"/>
    <property type="match status" value="1"/>
</dbReference>
<evidence type="ECO:0000313" key="6">
    <source>
        <dbReference type="EMBL" id="RPE08010.1"/>
    </source>
</evidence>
<dbReference type="GO" id="GO:0000160">
    <property type="term" value="P:phosphorelay signal transduction system"/>
    <property type="evidence" value="ECO:0007669"/>
    <property type="project" value="InterPro"/>
</dbReference>
<accession>A0A3N4PW98</accession>
<evidence type="ECO:0000259" key="5">
    <source>
        <dbReference type="PROSITE" id="PS50110"/>
    </source>
</evidence>
<dbReference type="Proteomes" id="UP000278351">
    <property type="component" value="Unassembled WGS sequence"/>
</dbReference>
<reference evidence="6 7" key="1">
    <citation type="submission" date="2018-11" db="EMBL/GenBank/DDBJ databases">
        <title>Chitinophaga lutea sp.nov., isolate from arsenic contaminated soil.</title>
        <authorList>
            <person name="Zong Y."/>
        </authorList>
    </citation>
    <scope>NUCLEOTIDE SEQUENCE [LARGE SCALE GENOMIC DNA]</scope>
    <source>
        <strain evidence="6 7">ZY74</strain>
    </source>
</reference>
<evidence type="ECO:0000259" key="4">
    <source>
        <dbReference type="PROSITE" id="PS50043"/>
    </source>
</evidence>
<dbReference type="Gene3D" id="3.40.50.2300">
    <property type="match status" value="1"/>
</dbReference>
<dbReference type="SMART" id="SM00421">
    <property type="entry name" value="HTH_LUXR"/>
    <property type="match status" value="1"/>
</dbReference>
<dbReference type="SUPFAM" id="SSF46894">
    <property type="entry name" value="C-terminal effector domain of the bipartite response regulators"/>
    <property type="match status" value="1"/>
</dbReference>
<dbReference type="RefSeq" id="WP_123847008.1">
    <property type="nucleotide sequence ID" value="NZ_RPDH01000002.1"/>
</dbReference>
<dbReference type="OrthoDB" id="9797341at2"/>
<dbReference type="GO" id="GO:0003677">
    <property type="term" value="F:DNA binding"/>
    <property type="evidence" value="ECO:0007669"/>
    <property type="project" value="UniProtKB-KW"/>
</dbReference>
<keyword evidence="1 3" id="KW-0597">Phosphoprotein</keyword>
<dbReference type="SMART" id="SM00448">
    <property type="entry name" value="REC"/>
    <property type="match status" value="1"/>
</dbReference>